<gene>
    <name evidence="2" type="ORF">RF11_07359</name>
</gene>
<proteinExistence type="inferred from homology"/>
<dbReference type="PANTHER" id="PTHR13128">
    <property type="entry name" value="VACUOLAR PROTEIN-SORTING-ASSOCIATED PROTEIN 36"/>
    <property type="match status" value="1"/>
</dbReference>
<dbReference type="Gene3D" id="1.10.10.10">
    <property type="entry name" value="Winged helix-like DNA-binding domain superfamily/Winged helix DNA-binding domain"/>
    <property type="match status" value="1"/>
</dbReference>
<dbReference type="InterPro" id="IPR036390">
    <property type="entry name" value="WH_DNA-bd_sf"/>
</dbReference>
<sequence length="100" mass="11378">MEDFPNMSIKLKRFSSGLYYLSGLDDEVANQRILDQLEGNPCVSALMVSQILNVSSVLAQEQFLRIIYRLLSLENIGLLCRDESICGINFYPNKFKDVVI</sequence>
<dbReference type="GO" id="GO:0032266">
    <property type="term" value="F:phosphatidylinositol-3-phosphate binding"/>
    <property type="evidence" value="ECO:0007669"/>
    <property type="project" value="UniProtKB-UniRule"/>
</dbReference>
<dbReference type="OrthoDB" id="271448at2759"/>
<name>A0A0C2M8G0_THEKT</name>
<dbReference type="GO" id="GO:0000814">
    <property type="term" value="C:ESCRT II complex"/>
    <property type="evidence" value="ECO:0007669"/>
    <property type="project" value="UniProtKB-UniRule"/>
</dbReference>
<evidence type="ECO:0000313" key="2">
    <source>
        <dbReference type="EMBL" id="KII60599.1"/>
    </source>
</evidence>
<comment type="subcellular location">
    <subcellularLocation>
        <location evidence="1">Cytoplasm</location>
    </subcellularLocation>
    <subcellularLocation>
        <location evidence="1">Endosome</location>
    </subcellularLocation>
</comment>
<keyword evidence="1" id="KW-0967">Endosome</keyword>
<evidence type="ECO:0000256" key="1">
    <source>
        <dbReference type="RuleBase" id="RU367095"/>
    </source>
</evidence>
<dbReference type="PANTHER" id="PTHR13128:SF12">
    <property type="entry name" value="VACUOLAR PROTEIN-SORTING-ASSOCIATED PROTEIN 36"/>
    <property type="match status" value="1"/>
</dbReference>
<dbReference type="InterPro" id="IPR036388">
    <property type="entry name" value="WH-like_DNA-bd_sf"/>
</dbReference>
<dbReference type="Proteomes" id="UP000031668">
    <property type="component" value="Unassembled WGS sequence"/>
</dbReference>
<keyword evidence="1" id="KW-0813">Transport</keyword>
<accession>A0A0C2M8G0</accession>
<dbReference type="AlphaFoldDB" id="A0A0C2M8G0"/>
<keyword evidence="1" id="KW-0963">Cytoplasm</keyword>
<comment type="caution">
    <text evidence="2">The sequence shown here is derived from an EMBL/GenBank/DDBJ whole genome shotgun (WGS) entry which is preliminary data.</text>
</comment>
<keyword evidence="3" id="KW-1185">Reference proteome</keyword>
<protein>
    <recommendedName>
        <fullName evidence="1">Vacuolar protein-sorting-associated protein 36</fullName>
    </recommendedName>
    <alternativeName>
        <fullName evidence="1">ESCRT-II complex subunit VPS36</fullName>
    </alternativeName>
</protein>
<dbReference type="GO" id="GO:0043328">
    <property type="term" value="P:protein transport to vacuole involved in ubiquitin-dependent protein catabolic process via the multivesicular body sorting pathway"/>
    <property type="evidence" value="ECO:0007669"/>
    <property type="project" value="UniProtKB-UniRule"/>
</dbReference>
<organism evidence="2 3">
    <name type="scientific">Thelohanellus kitauei</name>
    <name type="common">Myxosporean</name>
    <dbReference type="NCBI Taxonomy" id="669202"/>
    <lineage>
        <taxon>Eukaryota</taxon>
        <taxon>Metazoa</taxon>
        <taxon>Cnidaria</taxon>
        <taxon>Myxozoa</taxon>
        <taxon>Myxosporea</taxon>
        <taxon>Bivalvulida</taxon>
        <taxon>Platysporina</taxon>
        <taxon>Myxobolidae</taxon>
        <taxon>Thelohanellus</taxon>
    </lineage>
</organism>
<dbReference type="InterPro" id="IPR037855">
    <property type="entry name" value="Vps36"/>
</dbReference>
<comment type="similarity">
    <text evidence="1">Belongs to the VPS36 family.</text>
</comment>
<keyword evidence="1" id="KW-0653">Protein transport</keyword>
<dbReference type="EMBL" id="JWZT01005556">
    <property type="protein sequence ID" value="KII60599.1"/>
    <property type="molecule type" value="Genomic_DNA"/>
</dbReference>
<dbReference type="SUPFAM" id="SSF46785">
    <property type="entry name" value="Winged helix' DNA-binding domain"/>
    <property type="match status" value="1"/>
</dbReference>
<dbReference type="GO" id="GO:0031902">
    <property type="term" value="C:late endosome membrane"/>
    <property type="evidence" value="ECO:0007669"/>
    <property type="project" value="UniProtKB-UniRule"/>
</dbReference>
<dbReference type="GO" id="GO:0043130">
    <property type="term" value="F:ubiquitin binding"/>
    <property type="evidence" value="ECO:0007669"/>
    <property type="project" value="UniProtKB-UniRule"/>
</dbReference>
<comment type="subunit">
    <text evidence="1">Component of the endosomal sorting complex required for transport II (ESCRT-II).</text>
</comment>
<evidence type="ECO:0000313" key="3">
    <source>
        <dbReference type="Proteomes" id="UP000031668"/>
    </source>
</evidence>
<comment type="function">
    <text evidence="1">Component of the ESCRT-II complex (endosomal sorting complex required for transport II), which is required for multivesicular body (MVB) formation and sorting of endosomal cargo proteins into MVBs.</text>
</comment>
<reference evidence="2 3" key="1">
    <citation type="journal article" date="2014" name="Genome Biol. Evol.">
        <title>The genome of the myxosporean Thelohanellus kitauei shows adaptations to nutrient acquisition within its fish host.</title>
        <authorList>
            <person name="Yang Y."/>
            <person name="Xiong J."/>
            <person name="Zhou Z."/>
            <person name="Huo F."/>
            <person name="Miao W."/>
            <person name="Ran C."/>
            <person name="Liu Y."/>
            <person name="Zhang J."/>
            <person name="Feng J."/>
            <person name="Wang M."/>
            <person name="Wang M."/>
            <person name="Wang L."/>
            <person name="Yao B."/>
        </authorList>
    </citation>
    <scope>NUCLEOTIDE SEQUENCE [LARGE SCALE GENOMIC DNA]</scope>
    <source>
        <strain evidence="2">Wuqing</strain>
    </source>
</reference>